<proteinExistence type="predicted"/>
<accession>A0A974WET8</accession>
<evidence type="ECO:0008006" key="5">
    <source>
        <dbReference type="Google" id="ProtNLM"/>
    </source>
</evidence>
<reference evidence="3" key="1">
    <citation type="submission" date="2021-02" db="EMBL/GenBank/DDBJ databases">
        <title>Fulvivirga sp. S481 isolated from sea water.</title>
        <authorList>
            <person name="Bae S.S."/>
            <person name="Baek K."/>
        </authorList>
    </citation>
    <scope>NUCLEOTIDE SEQUENCE</scope>
    <source>
        <strain evidence="3">S481</strain>
    </source>
</reference>
<keyword evidence="4" id="KW-1185">Reference proteome</keyword>
<sequence length="476" mass="55114">MTKYLSAALRHYYFIPFILIFFSCATYYQKNIEFQQKFTSGQIEAADKFLDKNKKLSKGNNQLLYNLQKGVVLQLLDEYEASNTYFEEAYIFTEDYKKNYSLEALSLLTNPNVKPYTGEDHEVIFIHYYKALNYLRMGQMEEALVECRRINIKLNKLNDRYEDKKNRYKVDPFAHNLMGIIFEASGEINDAFIAYRNAYEAYQEVGSILNVKAPDQLKRDLVRTAGLMGFRTELETYEKEFNLKYEPKKDKSGELVFFWHNGLGPVKSEWTVNFVVIKGQGGLVTFENKEYGMNFPFYVRQDQDGKTQLGDLKIVRAAFPKYVDREPYFDKAKLSIGDKTYALEKGEDISAIAFVTLEDRMLREFANSLLRLALKQAAEEATRSENENLGALVSLVNAVTEKADTRNWQTLPHDIHYARVPLKDGANNIKFTAIGKGNDSMTEELYFEGEKGRTEFFIFNNLESSAPSSYNNQFNR</sequence>
<evidence type="ECO:0000256" key="1">
    <source>
        <dbReference type="SAM" id="Coils"/>
    </source>
</evidence>
<protein>
    <recommendedName>
        <fullName evidence="5">Tetratricopeptide repeat protein</fullName>
    </recommendedName>
</protein>
<dbReference type="AlphaFoldDB" id="A0A974WET8"/>
<dbReference type="InterPro" id="IPR011990">
    <property type="entry name" value="TPR-like_helical_dom_sf"/>
</dbReference>
<dbReference type="EMBL" id="CP070608">
    <property type="protein sequence ID" value="QSE96585.1"/>
    <property type="molecule type" value="Genomic_DNA"/>
</dbReference>
<evidence type="ECO:0000313" key="4">
    <source>
        <dbReference type="Proteomes" id="UP000662783"/>
    </source>
</evidence>
<gene>
    <name evidence="3" type="ORF">JR347_13380</name>
</gene>
<dbReference type="Gene3D" id="1.25.40.10">
    <property type="entry name" value="Tetratricopeptide repeat domain"/>
    <property type="match status" value="1"/>
</dbReference>
<name>A0A974WET8_9BACT</name>
<dbReference type="RefSeq" id="WP_205721099.1">
    <property type="nucleotide sequence ID" value="NZ_CP070608.1"/>
</dbReference>
<dbReference type="PROSITE" id="PS51257">
    <property type="entry name" value="PROKAR_LIPOPROTEIN"/>
    <property type="match status" value="1"/>
</dbReference>
<feature type="coiled-coil region" evidence="1">
    <location>
        <begin position="140"/>
        <end position="167"/>
    </location>
</feature>
<dbReference type="SUPFAM" id="SSF48452">
    <property type="entry name" value="TPR-like"/>
    <property type="match status" value="1"/>
</dbReference>
<keyword evidence="2" id="KW-1133">Transmembrane helix</keyword>
<keyword evidence="2" id="KW-0472">Membrane</keyword>
<keyword evidence="2" id="KW-0812">Transmembrane</keyword>
<keyword evidence="1" id="KW-0175">Coiled coil</keyword>
<evidence type="ECO:0000256" key="2">
    <source>
        <dbReference type="SAM" id="Phobius"/>
    </source>
</evidence>
<dbReference type="Proteomes" id="UP000662783">
    <property type="component" value="Chromosome"/>
</dbReference>
<dbReference type="KEGG" id="fuv:JR347_13380"/>
<organism evidence="3 4">
    <name type="scientific">Fulvivirga lutea</name>
    <dbReference type="NCBI Taxonomy" id="2810512"/>
    <lineage>
        <taxon>Bacteria</taxon>
        <taxon>Pseudomonadati</taxon>
        <taxon>Bacteroidota</taxon>
        <taxon>Cytophagia</taxon>
        <taxon>Cytophagales</taxon>
        <taxon>Fulvivirgaceae</taxon>
        <taxon>Fulvivirga</taxon>
    </lineage>
</organism>
<evidence type="ECO:0000313" key="3">
    <source>
        <dbReference type="EMBL" id="QSE96585.1"/>
    </source>
</evidence>
<feature type="transmembrane region" description="Helical" evidence="2">
    <location>
        <begin position="12"/>
        <end position="28"/>
    </location>
</feature>